<keyword evidence="2" id="KW-1185">Reference proteome</keyword>
<gene>
    <name evidence="1" type="ORF">DPEC_G00323090</name>
</gene>
<dbReference type="EMBL" id="CM055758">
    <property type="protein sequence ID" value="KAJ7988394.1"/>
    <property type="molecule type" value="Genomic_DNA"/>
</dbReference>
<sequence>MDCELCQAARIELPGSSAGAVGSLSVGDYTSRPVLYKPMDQVPLGLETAQATVNRTGLVNAPGVSHGLMTGKERKPEELKEE</sequence>
<evidence type="ECO:0000313" key="2">
    <source>
        <dbReference type="Proteomes" id="UP001157502"/>
    </source>
</evidence>
<reference evidence="1" key="1">
    <citation type="submission" date="2021-05" db="EMBL/GenBank/DDBJ databases">
        <authorList>
            <person name="Pan Q."/>
            <person name="Jouanno E."/>
            <person name="Zahm M."/>
            <person name="Klopp C."/>
            <person name="Cabau C."/>
            <person name="Louis A."/>
            <person name="Berthelot C."/>
            <person name="Parey E."/>
            <person name="Roest Crollius H."/>
            <person name="Montfort J."/>
            <person name="Robinson-Rechavi M."/>
            <person name="Bouchez O."/>
            <person name="Lampietro C."/>
            <person name="Lopez Roques C."/>
            <person name="Donnadieu C."/>
            <person name="Postlethwait J."/>
            <person name="Bobe J."/>
            <person name="Dillon D."/>
            <person name="Chandos A."/>
            <person name="von Hippel F."/>
            <person name="Guiguen Y."/>
        </authorList>
    </citation>
    <scope>NUCLEOTIDE SEQUENCE</scope>
    <source>
        <strain evidence="1">YG-Jan2019</strain>
    </source>
</reference>
<comment type="caution">
    <text evidence="1">The sequence shown here is derived from an EMBL/GenBank/DDBJ whole genome shotgun (WGS) entry which is preliminary data.</text>
</comment>
<protein>
    <submittedName>
        <fullName evidence="1">Uncharacterized protein</fullName>
    </submittedName>
</protein>
<accession>A0ACC2FAM9</accession>
<name>A0ACC2FAM9_DALPE</name>
<organism evidence="1 2">
    <name type="scientific">Dallia pectoralis</name>
    <name type="common">Alaska blackfish</name>
    <dbReference type="NCBI Taxonomy" id="75939"/>
    <lineage>
        <taxon>Eukaryota</taxon>
        <taxon>Metazoa</taxon>
        <taxon>Chordata</taxon>
        <taxon>Craniata</taxon>
        <taxon>Vertebrata</taxon>
        <taxon>Euteleostomi</taxon>
        <taxon>Actinopterygii</taxon>
        <taxon>Neopterygii</taxon>
        <taxon>Teleostei</taxon>
        <taxon>Protacanthopterygii</taxon>
        <taxon>Esociformes</taxon>
        <taxon>Umbridae</taxon>
        <taxon>Dallia</taxon>
    </lineage>
</organism>
<evidence type="ECO:0000313" key="1">
    <source>
        <dbReference type="EMBL" id="KAJ7988394.1"/>
    </source>
</evidence>
<dbReference type="Proteomes" id="UP001157502">
    <property type="component" value="Chromosome 31"/>
</dbReference>
<proteinExistence type="predicted"/>